<organism evidence="3 4">
    <name type="scientific">Niallia taxi</name>
    <dbReference type="NCBI Taxonomy" id="2499688"/>
    <lineage>
        <taxon>Bacteria</taxon>
        <taxon>Bacillati</taxon>
        <taxon>Bacillota</taxon>
        <taxon>Bacilli</taxon>
        <taxon>Bacillales</taxon>
        <taxon>Bacillaceae</taxon>
        <taxon>Niallia</taxon>
    </lineage>
</organism>
<dbReference type="EMBL" id="RZTZ01000013">
    <property type="protein sequence ID" value="RVT58242.1"/>
    <property type="molecule type" value="Genomic_DNA"/>
</dbReference>
<comment type="caution">
    <text evidence="3">The sequence shown here is derived from an EMBL/GenBank/DDBJ whole genome shotgun (WGS) entry which is preliminary data.</text>
</comment>
<protein>
    <submittedName>
        <fullName evidence="3">Aminodeoxychorismate lyase</fullName>
    </submittedName>
</protein>
<evidence type="ECO:0000256" key="1">
    <source>
        <dbReference type="SAM" id="MobiDB-lite"/>
    </source>
</evidence>
<feature type="compositionally biased region" description="Low complexity" evidence="1">
    <location>
        <begin position="34"/>
        <end position="58"/>
    </location>
</feature>
<dbReference type="Gene3D" id="3.30.1490.480">
    <property type="entry name" value="Endolytic murein transglycosylase"/>
    <property type="match status" value="1"/>
</dbReference>
<name>A0A437K5K8_9BACI</name>
<feature type="region of interest" description="Disordered" evidence="1">
    <location>
        <begin position="30"/>
        <end position="58"/>
    </location>
</feature>
<reference evidence="3 4" key="1">
    <citation type="submission" date="2019-01" db="EMBL/GenBank/DDBJ databases">
        <title>Bacillus sp. M5HDSG1-1, whole genome shotgun sequence.</title>
        <authorList>
            <person name="Tuo L."/>
        </authorList>
    </citation>
    <scope>NUCLEOTIDE SEQUENCE [LARGE SCALE GENOMIC DNA]</scope>
    <source>
        <strain evidence="3 4">M5HDSG1-1</strain>
    </source>
</reference>
<dbReference type="AlphaFoldDB" id="A0A437K5K8"/>
<keyword evidence="4" id="KW-1185">Reference proteome</keyword>
<feature type="chain" id="PRO_5019142712" evidence="2">
    <location>
        <begin position="26"/>
        <end position="177"/>
    </location>
</feature>
<gene>
    <name evidence="3" type="ORF">EM808_22250</name>
</gene>
<dbReference type="GO" id="GO:0016829">
    <property type="term" value="F:lyase activity"/>
    <property type="evidence" value="ECO:0007669"/>
    <property type="project" value="UniProtKB-KW"/>
</dbReference>
<feature type="region of interest" description="Disordered" evidence="1">
    <location>
        <begin position="79"/>
        <end position="101"/>
    </location>
</feature>
<sequence>MKPSIISSFAAGLLLAAAVSSVAYFVTKEDAPKAAETTATNTTATEESTEGVETTPTVEEMQDILSSSGYVVQTKEAAEKAESDWQKKVDAAEEKASEGKESNGDVVYRTAIYVSNGMTSIDVGNALKDADIIKMSGFEFSKEVEKKGVEKYLKPGSYKIDSSMSTNKIISTIFQKQ</sequence>
<dbReference type="Proteomes" id="UP000288024">
    <property type="component" value="Unassembled WGS sequence"/>
</dbReference>
<accession>A0A437K5K8</accession>
<feature type="signal peptide" evidence="2">
    <location>
        <begin position="1"/>
        <end position="25"/>
    </location>
</feature>
<evidence type="ECO:0000256" key="2">
    <source>
        <dbReference type="SAM" id="SignalP"/>
    </source>
</evidence>
<evidence type="ECO:0000313" key="3">
    <source>
        <dbReference type="EMBL" id="RVT58242.1"/>
    </source>
</evidence>
<keyword evidence="3" id="KW-0456">Lyase</keyword>
<evidence type="ECO:0000313" key="4">
    <source>
        <dbReference type="Proteomes" id="UP000288024"/>
    </source>
</evidence>
<dbReference type="RefSeq" id="WP_127740913.1">
    <property type="nucleotide sequence ID" value="NZ_CAJCKN010000046.1"/>
</dbReference>
<dbReference type="GeneID" id="87617397"/>
<keyword evidence="2" id="KW-0732">Signal</keyword>
<proteinExistence type="predicted"/>